<dbReference type="HOGENOM" id="CLU_2317397_0_0_5"/>
<evidence type="ECO:0000313" key="3">
    <source>
        <dbReference type="Proteomes" id="UP000001953"/>
    </source>
</evidence>
<keyword evidence="1" id="KW-1133">Transmembrane helix</keyword>
<protein>
    <submittedName>
        <fullName evidence="2">Uncharacterized protein</fullName>
    </submittedName>
</protein>
<evidence type="ECO:0000313" key="2">
    <source>
        <dbReference type="EMBL" id="ABE63698.1"/>
    </source>
</evidence>
<gene>
    <name evidence="2" type="ordered locus">Nham_2932</name>
</gene>
<evidence type="ECO:0000256" key="1">
    <source>
        <dbReference type="SAM" id="Phobius"/>
    </source>
</evidence>
<organism evidence="2 3">
    <name type="scientific">Nitrobacter hamburgensis (strain DSM 10229 / NCIMB 13809 / X14)</name>
    <dbReference type="NCBI Taxonomy" id="323097"/>
    <lineage>
        <taxon>Bacteria</taxon>
        <taxon>Pseudomonadati</taxon>
        <taxon>Pseudomonadota</taxon>
        <taxon>Alphaproteobacteria</taxon>
        <taxon>Hyphomicrobiales</taxon>
        <taxon>Nitrobacteraceae</taxon>
        <taxon>Nitrobacter</taxon>
    </lineage>
</organism>
<sequence length="120" mass="14035">MLAANIRHGESQAATDTCWRSVMKSHRLPFENRWTNGEHAWQWHCELERLGVSTVRAMFADHETRRRRHTVVYDIPPEFVRDWLAFHDRHETRRQRLLQLILAAAAIAALVIAAAAFLRP</sequence>
<dbReference type="eggNOG" id="ENOG5030Z2J">
    <property type="taxonomic scope" value="Bacteria"/>
</dbReference>
<dbReference type="STRING" id="323097.Nham_2932"/>
<keyword evidence="3" id="KW-1185">Reference proteome</keyword>
<reference evidence="2 3" key="1">
    <citation type="submission" date="2006-03" db="EMBL/GenBank/DDBJ databases">
        <title>Complete sequence of chromosome of Nitrobacter hamburgensis X14.</title>
        <authorList>
            <consortium name="US DOE Joint Genome Institute"/>
            <person name="Copeland A."/>
            <person name="Lucas S."/>
            <person name="Lapidus A."/>
            <person name="Barry K."/>
            <person name="Detter J.C."/>
            <person name="Glavina del Rio T."/>
            <person name="Hammon N."/>
            <person name="Israni S."/>
            <person name="Dalin E."/>
            <person name="Tice H."/>
            <person name="Pitluck S."/>
            <person name="Chain P."/>
            <person name="Malfatti S."/>
            <person name="Shin M."/>
            <person name="Vergez L."/>
            <person name="Schmutz J."/>
            <person name="Larimer F."/>
            <person name="Land M."/>
            <person name="Hauser L."/>
            <person name="Kyrpides N."/>
            <person name="Ivanova N."/>
            <person name="Ward B."/>
            <person name="Arp D."/>
            <person name="Klotz M."/>
            <person name="Stein L."/>
            <person name="O'Mullan G."/>
            <person name="Starkenburg S."/>
            <person name="Sayavedra L."/>
            <person name="Poret-Peterson A.T."/>
            <person name="Gentry M.E."/>
            <person name="Bruce D."/>
            <person name="Richardson P."/>
        </authorList>
    </citation>
    <scope>NUCLEOTIDE SEQUENCE [LARGE SCALE GENOMIC DNA]</scope>
    <source>
        <strain evidence="3">DSM 10229 / NCIMB 13809 / X14</strain>
    </source>
</reference>
<dbReference type="Proteomes" id="UP000001953">
    <property type="component" value="Chromosome"/>
</dbReference>
<keyword evidence="1" id="KW-0472">Membrane</keyword>
<keyword evidence="1" id="KW-0812">Transmembrane</keyword>
<dbReference type="AlphaFoldDB" id="Q1QJ99"/>
<accession>Q1QJ99</accession>
<proteinExistence type="predicted"/>
<dbReference type="KEGG" id="nha:Nham_2932"/>
<feature type="transmembrane region" description="Helical" evidence="1">
    <location>
        <begin position="97"/>
        <end position="118"/>
    </location>
</feature>
<dbReference type="EMBL" id="CP000319">
    <property type="protein sequence ID" value="ABE63698.1"/>
    <property type="molecule type" value="Genomic_DNA"/>
</dbReference>
<name>Q1QJ99_NITHX</name>